<proteinExistence type="predicted"/>
<dbReference type="GO" id="GO:0007165">
    <property type="term" value="P:signal transduction"/>
    <property type="evidence" value="ECO:0007669"/>
    <property type="project" value="InterPro"/>
</dbReference>
<dbReference type="Proteomes" id="UP000224303">
    <property type="component" value="Unassembled WGS sequence"/>
</dbReference>
<dbReference type="RefSeq" id="WP_072538783.1">
    <property type="nucleotide sequence ID" value="NZ_PCGC01000039.1"/>
</dbReference>
<evidence type="ECO:0000313" key="4">
    <source>
        <dbReference type="Proteomes" id="UP000224303"/>
    </source>
</evidence>
<comment type="caution">
    <text evidence="3">The sequence shown here is derived from an EMBL/GenBank/DDBJ whole genome shotgun (WGS) entry which is preliminary data.</text>
</comment>
<dbReference type="SUPFAM" id="SSF52200">
    <property type="entry name" value="Toll/Interleukin receptor TIR domain"/>
    <property type="match status" value="1"/>
</dbReference>
<dbReference type="Gene3D" id="3.40.50.10140">
    <property type="entry name" value="Toll/interleukin-1 receptor homology (TIR) domain"/>
    <property type="match status" value="1"/>
</dbReference>
<evidence type="ECO:0000313" key="3">
    <source>
        <dbReference type="EMBL" id="PHL20744.1"/>
    </source>
</evidence>
<evidence type="ECO:0000259" key="1">
    <source>
        <dbReference type="PROSITE" id="PS50104"/>
    </source>
</evidence>
<gene>
    <name evidence="3" type="ORF">CQR37_12390</name>
</gene>
<reference evidence="3 4" key="1">
    <citation type="submission" date="2017-10" db="EMBL/GenBank/DDBJ databases">
        <title>Draft genomes of the Enterococcus faecium isolated from human feces before and after Helicobacter pylori eradication therapy.</title>
        <authorList>
            <person name="Prianichniikov N.A."/>
            <person name="Glushchenko O.E."/>
            <person name="Malakhova M.V."/>
        </authorList>
    </citation>
    <scope>NUCLEOTIDE SEQUENCE [LARGE SCALE GENOMIC DNA]</scope>
    <source>
        <strain evidence="3 4">Hp_5-7</strain>
    </source>
</reference>
<accession>A0A2G0E8F7</accession>
<dbReference type="PROSITE" id="PS51534">
    <property type="entry name" value="SEFIR"/>
    <property type="match status" value="1"/>
</dbReference>
<dbReference type="InterPro" id="IPR013568">
    <property type="entry name" value="SEFIR_dom"/>
</dbReference>
<feature type="domain" description="TIR" evidence="1">
    <location>
        <begin position="2"/>
        <end position="167"/>
    </location>
</feature>
<evidence type="ECO:0000259" key="2">
    <source>
        <dbReference type="PROSITE" id="PS51534"/>
    </source>
</evidence>
<feature type="domain" description="SEFIR" evidence="2">
    <location>
        <begin position="3"/>
        <end position="135"/>
    </location>
</feature>
<dbReference type="InterPro" id="IPR000157">
    <property type="entry name" value="TIR_dom"/>
</dbReference>
<organism evidence="3 4">
    <name type="scientific">Enterococcus faecium</name>
    <name type="common">Streptococcus faecium</name>
    <dbReference type="NCBI Taxonomy" id="1352"/>
    <lineage>
        <taxon>Bacteria</taxon>
        <taxon>Bacillati</taxon>
        <taxon>Bacillota</taxon>
        <taxon>Bacilli</taxon>
        <taxon>Lactobacillales</taxon>
        <taxon>Enterococcaceae</taxon>
        <taxon>Enterococcus</taxon>
    </lineage>
</organism>
<name>A0A2G0E8F7_ENTFC</name>
<dbReference type="InterPro" id="IPR035897">
    <property type="entry name" value="Toll_tir_struct_dom_sf"/>
</dbReference>
<dbReference type="AlphaFoldDB" id="A0A2G0E8F7"/>
<dbReference type="EMBL" id="PCGC01000039">
    <property type="protein sequence ID" value="PHL20744.1"/>
    <property type="molecule type" value="Genomic_DNA"/>
</dbReference>
<protein>
    <submittedName>
        <fullName evidence="3">Toll/interleukin-1 receptor domain-containing protein</fullName>
    </submittedName>
</protein>
<dbReference type="PROSITE" id="PS50104">
    <property type="entry name" value="TIR"/>
    <property type="match status" value="1"/>
</dbReference>
<dbReference type="Pfam" id="PF13676">
    <property type="entry name" value="TIR_2"/>
    <property type="match status" value="1"/>
</dbReference>
<keyword evidence="3" id="KW-0675">Receptor</keyword>
<sequence>MLNKSIFISYAWEKDEPLDKKVKNFSQWLAIYLQSWGFQVFLDVLENHPGTKLDKFMQDGIDNSHFVICICTKTYLKKTTDSATGVYNEIELIKQQADSPFIIPIIEQESFIDLPDFFKGKYVSQLKFDNPYSQANKKGIFELVSTLRDEMVPSKKSETKTDAKARIESYYNSVEKIKFSNDSANLMNFNPQSEDKISFQYLLNGGDFKLGTSPMDFITHWSTSGVNTIHSYNKVSRMMRIHNFKNFEIINHPADINLDNLIAIDWAVSLKIGDGIVWINDKNFLAIGKIIQIDLDSEDEYKNMVTLAYKILNPIDLTDDFIENSSINK</sequence>